<gene>
    <name evidence="1" type="ORF">N0V89_006862</name>
</gene>
<accession>A0A9W9C8Y0</accession>
<proteinExistence type="predicted"/>
<evidence type="ECO:0000313" key="1">
    <source>
        <dbReference type="EMBL" id="KAJ4351519.1"/>
    </source>
</evidence>
<name>A0A9W9C8Y0_9PLEO</name>
<protein>
    <submittedName>
        <fullName evidence="1">Uncharacterized protein</fullName>
    </submittedName>
</protein>
<dbReference type="GeneID" id="80910392"/>
<dbReference type="Proteomes" id="UP001140513">
    <property type="component" value="Unassembled WGS sequence"/>
</dbReference>
<organism evidence="1 2">
    <name type="scientific">Didymosphaeria variabile</name>
    <dbReference type="NCBI Taxonomy" id="1932322"/>
    <lineage>
        <taxon>Eukaryota</taxon>
        <taxon>Fungi</taxon>
        <taxon>Dikarya</taxon>
        <taxon>Ascomycota</taxon>
        <taxon>Pezizomycotina</taxon>
        <taxon>Dothideomycetes</taxon>
        <taxon>Pleosporomycetidae</taxon>
        <taxon>Pleosporales</taxon>
        <taxon>Massarineae</taxon>
        <taxon>Didymosphaeriaceae</taxon>
        <taxon>Didymosphaeria</taxon>
    </lineage>
</organism>
<evidence type="ECO:0000313" key="2">
    <source>
        <dbReference type="Proteomes" id="UP001140513"/>
    </source>
</evidence>
<dbReference type="RefSeq" id="XP_056069875.1">
    <property type="nucleotide sequence ID" value="XM_056215628.1"/>
</dbReference>
<keyword evidence="2" id="KW-1185">Reference proteome</keyword>
<sequence>MDRNTRLVAGLSGKTMTDIPIIDGSERNRADDSSVQPKYTVSEASKALVDIKHAALDSWYIEHERKRPIDIERGHALFMRWSRYSHREPQMILFASDGWILLGLRIQRLAKSLVKRASDINISAKLEAKAVTKSRLYLNDLEEFKARMTRMRKMLEEVIEAPGVNIKDEVTKMVNGVFAHTLEAGQI</sequence>
<dbReference type="EMBL" id="JAPEUX010000005">
    <property type="protein sequence ID" value="KAJ4351519.1"/>
    <property type="molecule type" value="Genomic_DNA"/>
</dbReference>
<reference evidence="1" key="1">
    <citation type="submission" date="2022-10" db="EMBL/GenBank/DDBJ databases">
        <title>Tapping the CABI collections for fungal endophytes: first genome assemblies for Collariella, Neodidymelliopsis, Ascochyta clinopodiicola, Didymella pomorum, Didymosphaeria variabile, Neocosmospora piperis and Neocucurbitaria cava.</title>
        <authorList>
            <person name="Hill R."/>
        </authorList>
    </citation>
    <scope>NUCLEOTIDE SEQUENCE</scope>
    <source>
        <strain evidence="1">IMI 356815</strain>
    </source>
</reference>
<comment type="caution">
    <text evidence="1">The sequence shown here is derived from an EMBL/GenBank/DDBJ whole genome shotgun (WGS) entry which is preliminary data.</text>
</comment>
<dbReference type="AlphaFoldDB" id="A0A9W9C8Y0"/>